<accession>A0A6J4PV28</accession>
<keyword evidence="1" id="KW-1133">Transmembrane helix</keyword>
<reference evidence="2" key="1">
    <citation type="submission" date="2020-02" db="EMBL/GenBank/DDBJ databases">
        <authorList>
            <person name="Meier V. D."/>
        </authorList>
    </citation>
    <scope>NUCLEOTIDE SEQUENCE</scope>
    <source>
        <strain evidence="2">AVDCRST_MAG78</strain>
    </source>
</reference>
<evidence type="ECO:0000256" key="1">
    <source>
        <dbReference type="SAM" id="Phobius"/>
    </source>
</evidence>
<organism evidence="2">
    <name type="scientific">uncultured Rubrobacteraceae bacterium</name>
    <dbReference type="NCBI Taxonomy" id="349277"/>
    <lineage>
        <taxon>Bacteria</taxon>
        <taxon>Bacillati</taxon>
        <taxon>Actinomycetota</taxon>
        <taxon>Rubrobacteria</taxon>
        <taxon>Rubrobacterales</taxon>
        <taxon>Rubrobacteraceae</taxon>
        <taxon>environmental samples</taxon>
    </lineage>
</organism>
<evidence type="ECO:0000313" key="2">
    <source>
        <dbReference type="EMBL" id="CAA9426844.1"/>
    </source>
</evidence>
<feature type="transmembrane region" description="Helical" evidence="1">
    <location>
        <begin position="6"/>
        <end position="28"/>
    </location>
</feature>
<dbReference type="AlphaFoldDB" id="A0A6J4PV28"/>
<dbReference type="EMBL" id="CADCVB010000095">
    <property type="protein sequence ID" value="CAA9426844.1"/>
    <property type="molecule type" value="Genomic_DNA"/>
</dbReference>
<keyword evidence="1" id="KW-0472">Membrane</keyword>
<name>A0A6J4PV28_9ACTN</name>
<gene>
    <name evidence="2" type="ORF">AVDCRST_MAG78-1407</name>
</gene>
<proteinExistence type="predicted"/>
<protein>
    <submittedName>
        <fullName evidence="2">Uncharacterized protein</fullName>
    </submittedName>
</protein>
<sequence length="31" mass="3417">MVKPGARLIVFVVTFRVLMSLTALLGLVEQD</sequence>
<keyword evidence="1" id="KW-0812">Transmembrane</keyword>